<name>A0A2M7QCP9_9BACT</name>
<dbReference type="InterPro" id="IPR009045">
    <property type="entry name" value="Zn_M74/Hedgehog-like"/>
</dbReference>
<dbReference type="Gene3D" id="3.30.1380.10">
    <property type="match status" value="1"/>
</dbReference>
<proteinExistence type="predicted"/>
<gene>
    <name evidence="1" type="ORF">COY90_03085</name>
</gene>
<evidence type="ECO:0000313" key="1">
    <source>
        <dbReference type="EMBL" id="PIY68979.1"/>
    </source>
</evidence>
<dbReference type="AlphaFoldDB" id="A0A2M7QCP9"/>
<organism evidence="1 2">
    <name type="scientific">Candidatus Roizmanbacteria bacterium CG_4_10_14_0_8_um_filter_39_9</name>
    <dbReference type="NCBI Taxonomy" id="1974829"/>
    <lineage>
        <taxon>Bacteria</taxon>
        <taxon>Candidatus Roizmaniibacteriota</taxon>
    </lineage>
</organism>
<accession>A0A2M7QCP9</accession>
<dbReference type="EMBL" id="PFLF01000063">
    <property type="protein sequence ID" value="PIY68979.1"/>
    <property type="molecule type" value="Genomic_DNA"/>
</dbReference>
<dbReference type="SUPFAM" id="SSF55166">
    <property type="entry name" value="Hedgehog/DD-peptidase"/>
    <property type="match status" value="1"/>
</dbReference>
<sequence>MKKTKLLEDSMVKYSDLINIQTRESNEPLEKIINIPNGYQPEIQDMKQFVGNNILVRKDVYDRLSDAQKLLQSIDKKLSLYVAYGYRTLQIQTMRFLKRLAIECQKYYPDPNELYEAVHRSVAVPSVSGHPTGGAVDLYIVDKKTGKQLDFGSPMYDYTTLKYYVFSSEVTDIQKK</sequence>
<feature type="non-terminal residue" evidence="1">
    <location>
        <position position="176"/>
    </location>
</feature>
<evidence type="ECO:0000313" key="2">
    <source>
        <dbReference type="Proteomes" id="UP000230108"/>
    </source>
</evidence>
<protein>
    <submittedName>
        <fullName evidence="1">Uncharacterized protein</fullName>
    </submittedName>
</protein>
<comment type="caution">
    <text evidence="1">The sequence shown here is derived from an EMBL/GenBank/DDBJ whole genome shotgun (WGS) entry which is preliminary data.</text>
</comment>
<reference evidence="2" key="1">
    <citation type="submission" date="2017-09" db="EMBL/GenBank/DDBJ databases">
        <title>Depth-based differentiation of microbial function through sediment-hosted aquifers and enrichment of novel symbionts in the deep terrestrial subsurface.</title>
        <authorList>
            <person name="Probst A.J."/>
            <person name="Ladd B."/>
            <person name="Jarett J.K."/>
            <person name="Geller-Mcgrath D.E."/>
            <person name="Sieber C.M.K."/>
            <person name="Emerson J.B."/>
            <person name="Anantharaman K."/>
            <person name="Thomas B.C."/>
            <person name="Malmstrom R."/>
            <person name="Stieglmeier M."/>
            <person name="Klingl A."/>
            <person name="Woyke T."/>
            <person name="Ryan C.M."/>
            <person name="Banfield J.F."/>
        </authorList>
    </citation>
    <scope>NUCLEOTIDE SEQUENCE [LARGE SCALE GENOMIC DNA]</scope>
</reference>
<dbReference type="Proteomes" id="UP000230108">
    <property type="component" value="Unassembled WGS sequence"/>
</dbReference>